<gene>
    <name evidence="1" type="ORF">BN877_I2582</name>
</gene>
<dbReference type="HOGENOM" id="CLU_2773103_0_0_5"/>
<dbReference type="Proteomes" id="UP000016944">
    <property type="component" value="Chromosome I"/>
</dbReference>
<dbReference type="AlphaFoldDB" id="U4Q6U0"/>
<name>U4Q6U0_9HYPH</name>
<evidence type="ECO:0000313" key="2">
    <source>
        <dbReference type="Proteomes" id="UP000016944"/>
    </source>
</evidence>
<accession>U4Q6U0</accession>
<reference evidence="1 2" key="1">
    <citation type="journal article" date="2013" name="Genome Announc.">
        <title>Complete Genome Sequence of the Sesbania Symbiont and Rice Growth-Promoting Endophyte Rhizobium sp. Strain IRBG74.</title>
        <authorList>
            <person name="Crook M.B."/>
            <person name="Mitra S."/>
            <person name="Ane J.M."/>
            <person name="Sadowsky M.J."/>
            <person name="Gyaneshwar P."/>
        </authorList>
    </citation>
    <scope>NUCLEOTIDE SEQUENCE [LARGE SCALE GENOMIC DNA]</scope>
    <source>
        <strain evidence="1 2">IRBG74</strain>
    </source>
</reference>
<sequence length="69" mass="8288">MINALRSPKFYPFDKIIVFGLAQNLLLFSQVRRHLTQKREQQNGSWCFYPDREQWVASFRKRAAIQTEL</sequence>
<evidence type="ECO:0000313" key="1">
    <source>
        <dbReference type="EMBL" id="CDI09470.1"/>
    </source>
</evidence>
<proteinExistence type="predicted"/>
<dbReference type="KEGG" id="rir:BN877_I2582"/>
<organism evidence="1 2">
    <name type="scientific">Agrobacterium pusense</name>
    <dbReference type="NCBI Taxonomy" id="648995"/>
    <lineage>
        <taxon>Bacteria</taxon>
        <taxon>Pseudomonadati</taxon>
        <taxon>Pseudomonadota</taxon>
        <taxon>Alphaproteobacteria</taxon>
        <taxon>Hyphomicrobiales</taxon>
        <taxon>Rhizobiaceae</taxon>
        <taxon>Rhizobium/Agrobacterium group</taxon>
        <taxon>Agrobacterium</taxon>
    </lineage>
</organism>
<dbReference type="EMBL" id="HG518322">
    <property type="protein sequence ID" value="CDI09470.1"/>
    <property type="molecule type" value="Genomic_DNA"/>
</dbReference>
<protein>
    <submittedName>
        <fullName evidence="1">Uncharacterized protein</fullName>
    </submittedName>
</protein>